<comment type="caution">
    <text evidence="2">The sequence shown here is derived from an EMBL/GenBank/DDBJ whole genome shotgun (WGS) entry which is preliminary data.</text>
</comment>
<feature type="transmembrane region" description="Helical" evidence="1">
    <location>
        <begin position="221"/>
        <end position="241"/>
    </location>
</feature>
<reference evidence="2 3" key="1">
    <citation type="submission" date="2020-04" db="EMBL/GenBank/DDBJ databases">
        <title>Hymenobacter polaris sp. nov., isolated from Arctic soil.</title>
        <authorList>
            <person name="Dahal R.H."/>
        </authorList>
    </citation>
    <scope>NUCLEOTIDE SEQUENCE [LARGE SCALE GENOMIC DNA]</scope>
    <source>
        <strain evidence="2 3">RP-2-7</strain>
    </source>
</reference>
<keyword evidence="1" id="KW-0812">Transmembrane</keyword>
<dbReference type="AlphaFoldDB" id="A0A7Y0FMZ6"/>
<keyword evidence="1" id="KW-0472">Membrane</keyword>
<dbReference type="RefSeq" id="WP_169532059.1">
    <property type="nucleotide sequence ID" value="NZ_JABBGH010000002.1"/>
</dbReference>
<name>A0A7Y0FMZ6_9BACT</name>
<evidence type="ECO:0000313" key="2">
    <source>
        <dbReference type="EMBL" id="NML66417.1"/>
    </source>
</evidence>
<feature type="transmembrane region" description="Helical" evidence="1">
    <location>
        <begin position="81"/>
        <end position="99"/>
    </location>
</feature>
<feature type="transmembrane region" description="Helical" evidence="1">
    <location>
        <begin position="261"/>
        <end position="281"/>
    </location>
</feature>
<evidence type="ECO:0000256" key="1">
    <source>
        <dbReference type="SAM" id="Phobius"/>
    </source>
</evidence>
<evidence type="ECO:0000313" key="3">
    <source>
        <dbReference type="Proteomes" id="UP000559626"/>
    </source>
</evidence>
<gene>
    <name evidence="2" type="ORF">HHL22_14490</name>
</gene>
<feature type="transmembrane region" description="Helical" evidence="1">
    <location>
        <begin position="55"/>
        <end position="75"/>
    </location>
</feature>
<accession>A0A7Y0FMZ6</accession>
<keyword evidence="1" id="KW-1133">Transmembrane helix</keyword>
<feature type="transmembrane region" description="Helical" evidence="1">
    <location>
        <begin position="142"/>
        <end position="158"/>
    </location>
</feature>
<feature type="transmembrane region" description="Helical" evidence="1">
    <location>
        <begin position="111"/>
        <end position="130"/>
    </location>
</feature>
<proteinExistence type="predicted"/>
<dbReference type="EMBL" id="JABBGH010000002">
    <property type="protein sequence ID" value="NML66417.1"/>
    <property type="molecule type" value="Genomic_DNA"/>
</dbReference>
<organism evidence="2 3">
    <name type="scientific">Hymenobacter polaris</name>
    <dbReference type="NCBI Taxonomy" id="2682546"/>
    <lineage>
        <taxon>Bacteria</taxon>
        <taxon>Pseudomonadati</taxon>
        <taxon>Bacteroidota</taxon>
        <taxon>Cytophagia</taxon>
        <taxon>Cytophagales</taxon>
        <taxon>Hymenobacteraceae</taxon>
        <taxon>Hymenobacter</taxon>
    </lineage>
</organism>
<dbReference type="Proteomes" id="UP000559626">
    <property type="component" value="Unassembled WGS sequence"/>
</dbReference>
<feature type="transmembrane region" description="Helical" evidence="1">
    <location>
        <begin position="288"/>
        <end position="307"/>
    </location>
</feature>
<feature type="transmembrane region" description="Helical" evidence="1">
    <location>
        <begin position="189"/>
        <end position="209"/>
    </location>
</feature>
<sequence>MSFKAYPEAWATHAALREAAQRWQRRGLLTASQQVAIEAAYPLGYYRPAWWVRMALFIATAFCISATSGSFAALVGEWHPLFYSILLLLGSLLFLELLVRNGQHYRSGADNALLYSALLAWAWLIGYALRDTGFDSLASPRLALWLVPVLLALLLALVRYADPLVAAATWVAGLALGANALLQSSLGRALLPFGLMLAAGALLWGLRRLPARADYFYYRPAYYVLRTLGLATLYLAGNYLVVREGNAALRGGVGPSTEIPFAGLFWALTCAGPLAYLGLALRRHDRLLLWLGMLALAFSIFTLRTYHAVLPPAVAATLAGTLLLLGALAALRYLRRPRHGLTAEADDDVRPPVNLESFVQLETAHVPAAPTPGFEFGGGSTGGGGAEGRF</sequence>
<feature type="transmembrane region" description="Helical" evidence="1">
    <location>
        <begin position="165"/>
        <end position="183"/>
    </location>
</feature>
<feature type="transmembrane region" description="Helical" evidence="1">
    <location>
        <begin position="313"/>
        <end position="334"/>
    </location>
</feature>
<protein>
    <recommendedName>
        <fullName evidence="4">DUF2157 domain-containing protein</fullName>
    </recommendedName>
</protein>
<keyword evidence="3" id="KW-1185">Reference proteome</keyword>
<evidence type="ECO:0008006" key="4">
    <source>
        <dbReference type="Google" id="ProtNLM"/>
    </source>
</evidence>